<organism evidence="2 3">
    <name type="scientific">Protomyces lactucae-debilis</name>
    <dbReference type="NCBI Taxonomy" id="2754530"/>
    <lineage>
        <taxon>Eukaryota</taxon>
        <taxon>Fungi</taxon>
        <taxon>Dikarya</taxon>
        <taxon>Ascomycota</taxon>
        <taxon>Taphrinomycotina</taxon>
        <taxon>Taphrinomycetes</taxon>
        <taxon>Taphrinales</taxon>
        <taxon>Protomycetaceae</taxon>
        <taxon>Protomyces</taxon>
    </lineage>
</organism>
<dbReference type="RefSeq" id="XP_040721890.1">
    <property type="nucleotide sequence ID" value="XM_040871681.1"/>
</dbReference>
<evidence type="ECO:0000313" key="2">
    <source>
        <dbReference type="EMBL" id="ORY73885.1"/>
    </source>
</evidence>
<dbReference type="Pfam" id="PF05841">
    <property type="entry name" value="Apc15p"/>
    <property type="match status" value="1"/>
</dbReference>
<accession>A0A1Y2ESR5</accession>
<dbReference type="EMBL" id="MCFI01000032">
    <property type="protein sequence ID" value="ORY73885.1"/>
    <property type="molecule type" value="Genomic_DNA"/>
</dbReference>
<evidence type="ECO:0000313" key="3">
    <source>
        <dbReference type="Proteomes" id="UP000193685"/>
    </source>
</evidence>
<name>A0A1Y2ESR5_PROLT</name>
<proteinExistence type="predicted"/>
<protein>
    <submittedName>
        <fullName evidence="2">Uncharacterized protein</fullName>
    </submittedName>
</protein>
<sequence>MTSFYPQLAHEIWQASRAQTSVQVLRSEADPSYTSSSRNTTRICALEARKQDKDTAIARFGDRWIRPFGCSKTLAQQEEEAGEVSASYEQYQDEDGEAMEGEEEEILTEMDEHEHDLDGSVEHGASFDMESSYEEDEPPQEQHQQQQAAQEEGILSAEEASDHSYDSA</sequence>
<comment type="caution">
    <text evidence="2">The sequence shown here is derived from an EMBL/GenBank/DDBJ whole genome shotgun (WGS) entry which is preliminary data.</text>
</comment>
<feature type="compositionally biased region" description="Acidic residues" evidence="1">
    <location>
        <begin position="91"/>
        <end position="109"/>
    </location>
</feature>
<keyword evidence="3" id="KW-1185">Reference proteome</keyword>
<dbReference type="GO" id="GO:0005680">
    <property type="term" value="C:anaphase-promoting complex"/>
    <property type="evidence" value="ECO:0007669"/>
    <property type="project" value="InterPro"/>
</dbReference>
<evidence type="ECO:0000256" key="1">
    <source>
        <dbReference type="SAM" id="MobiDB-lite"/>
    </source>
</evidence>
<dbReference type="Proteomes" id="UP000193685">
    <property type="component" value="Unassembled WGS sequence"/>
</dbReference>
<dbReference type="GO" id="GO:0031145">
    <property type="term" value="P:anaphase-promoting complex-dependent catabolic process"/>
    <property type="evidence" value="ECO:0007669"/>
    <property type="project" value="InterPro"/>
</dbReference>
<feature type="compositionally biased region" description="Low complexity" evidence="1">
    <location>
        <begin position="141"/>
        <end position="152"/>
    </location>
</feature>
<dbReference type="InterPro" id="IPR008402">
    <property type="entry name" value="APC_su15/mnd2"/>
</dbReference>
<dbReference type="GeneID" id="63788280"/>
<dbReference type="AlphaFoldDB" id="A0A1Y2ESR5"/>
<feature type="region of interest" description="Disordered" evidence="1">
    <location>
        <begin position="76"/>
        <end position="168"/>
    </location>
</feature>
<gene>
    <name evidence="2" type="ORF">BCR37DRAFT_395877</name>
</gene>
<feature type="compositionally biased region" description="Basic and acidic residues" evidence="1">
    <location>
        <begin position="110"/>
        <end position="121"/>
    </location>
</feature>
<reference evidence="2 3" key="1">
    <citation type="submission" date="2016-07" db="EMBL/GenBank/DDBJ databases">
        <title>Pervasive Adenine N6-methylation of Active Genes in Fungi.</title>
        <authorList>
            <consortium name="DOE Joint Genome Institute"/>
            <person name="Mondo S.J."/>
            <person name="Dannebaum R.O."/>
            <person name="Kuo R.C."/>
            <person name="Labutti K."/>
            <person name="Haridas S."/>
            <person name="Kuo A."/>
            <person name="Salamov A."/>
            <person name="Ahrendt S.R."/>
            <person name="Lipzen A."/>
            <person name="Sullivan W."/>
            <person name="Andreopoulos W.B."/>
            <person name="Clum A."/>
            <person name="Lindquist E."/>
            <person name="Daum C."/>
            <person name="Ramamoorthy G.K."/>
            <person name="Gryganskyi A."/>
            <person name="Culley D."/>
            <person name="Magnuson J.K."/>
            <person name="James T.Y."/>
            <person name="O'Malley M.A."/>
            <person name="Stajich J.E."/>
            <person name="Spatafora J.W."/>
            <person name="Visel A."/>
            <person name="Grigoriev I.V."/>
        </authorList>
    </citation>
    <scope>NUCLEOTIDE SEQUENCE [LARGE SCALE GENOMIC DNA]</scope>
    <source>
        <strain evidence="2 3">12-1054</strain>
    </source>
</reference>